<dbReference type="InterPro" id="IPR036388">
    <property type="entry name" value="WH-like_DNA-bd_sf"/>
</dbReference>
<dbReference type="GO" id="GO:0000160">
    <property type="term" value="P:phosphorelay signal transduction system"/>
    <property type="evidence" value="ECO:0007669"/>
    <property type="project" value="InterPro"/>
</dbReference>
<dbReference type="EMBL" id="FQVN01000015">
    <property type="protein sequence ID" value="SHG87371.1"/>
    <property type="molecule type" value="Genomic_DNA"/>
</dbReference>
<dbReference type="GO" id="GO:0003677">
    <property type="term" value="F:DNA binding"/>
    <property type="evidence" value="ECO:0007669"/>
    <property type="project" value="UniProtKB-UniRule"/>
</dbReference>
<reference evidence="4 5" key="1">
    <citation type="submission" date="2016-11" db="EMBL/GenBank/DDBJ databases">
        <authorList>
            <person name="Jaros S."/>
            <person name="Januszkiewicz K."/>
            <person name="Wedrychowicz H."/>
        </authorList>
    </citation>
    <scope>NUCLEOTIDE SEQUENCE [LARGE SCALE GENOMIC DNA]</scope>
    <source>
        <strain evidence="4 5">DSM 44523</strain>
    </source>
</reference>
<keyword evidence="1 2" id="KW-0238">DNA-binding</keyword>
<dbReference type="STRING" id="2017.SAMN05444320_11595"/>
<dbReference type="AlphaFoldDB" id="A0A1M5NCZ7"/>
<sequence length="172" mass="19061">MLGTLDREEVQLVRWPAEAALRDHCRALGVPRLLVVERGASAPISADFREDWVRAPICKNDLKARVAALRARVSAHRVPQLDPSGVIRFGTRSVTISPTQAELLELLVERFGQLVPRKALGARIAGRPGGATRNALDLHIMRLRRRIQPLGLAIRTAWGRGYLLEAAELDSR</sequence>
<feature type="domain" description="OmpR/PhoB-type" evidence="3">
    <location>
        <begin position="69"/>
        <end position="166"/>
    </location>
</feature>
<dbReference type="SUPFAM" id="SSF46894">
    <property type="entry name" value="C-terminal effector domain of the bipartite response regulators"/>
    <property type="match status" value="1"/>
</dbReference>
<protein>
    <submittedName>
        <fullName evidence="4">Transcriptional regulatory protein, C terminal</fullName>
    </submittedName>
</protein>
<dbReference type="Pfam" id="PF00486">
    <property type="entry name" value="Trans_reg_C"/>
    <property type="match status" value="1"/>
</dbReference>
<dbReference type="Gene3D" id="1.10.10.10">
    <property type="entry name" value="Winged helix-like DNA-binding domain superfamily/Winged helix DNA-binding domain"/>
    <property type="match status" value="1"/>
</dbReference>
<proteinExistence type="predicted"/>
<evidence type="ECO:0000313" key="4">
    <source>
        <dbReference type="EMBL" id="SHG87371.1"/>
    </source>
</evidence>
<dbReference type="SMART" id="SM00862">
    <property type="entry name" value="Trans_reg_C"/>
    <property type="match status" value="1"/>
</dbReference>
<name>A0A1M5NCZ7_STRHI</name>
<evidence type="ECO:0000259" key="3">
    <source>
        <dbReference type="PROSITE" id="PS51755"/>
    </source>
</evidence>
<evidence type="ECO:0000256" key="1">
    <source>
        <dbReference type="ARBA" id="ARBA00023125"/>
    </source>
</evidence>
<evidence type="ECO:0000256" key="2">
    <source>
        <dbReference type="PROSITE-ProRule" id="PRU01091"/>
    </source>
</evidence>
<keyword evidence="5" id="KW-1185">Reference proteome</keyword>
<evidence type="ECO:0000313" key="5">
    <source>
        <dbReference type="Proteomes" id="UP000184501"/>
    </source>
</evidence>
<dbReference type="Proteomes" id="UP000184501">
    <property type="component" value="Unassembled WGS sequence"/>
</dbReference>
<dbReference type="GO" id="GO:0006355">
    <property type="term" value="P:regulation of DNA-templated transcription"/>
    <property type="evidence" value="ECO:0007669"/>
    <property type="project" value="InterPro"/>
</dbReference>
<organism evidence="4 5">
    <name type="scientific">Streptoalloteichus hindustanus</name>
    <dbReference type="NCBI Taxonomy" id="2017"/>
    <lineage>
        <taxon>Bacteria</taxon>
        <taxon>Bacillati</taxon>
        <taxon>Actinomycetota</taxon>
        <taxon>Actinomycetes</taxon>
        <taxon>Pseudonocardiales</taxon>
        <taxon>Pseudonocardiaceae</taxon>
        <taxon>Streptoalloteichus</taxon>
    </lineage>
</organism>
<dbReference type="InterPro" id="IPR016032">
    <property type="entry name" value="Sig_transdc_resp-reg_C-effctor"/>
</dbReference>
<dbReference type="CDD" id="cd00383">
    <property type="entry name" value="trans_reg_C"/>
    <property type="match status" value="1"/>
</dbReference>
<dbReference type="PROSITE" id="PS51755">
    <property type="entry name" value="OMPR_PHOB"/>
    <property type="match status" value="1"/>
</dbReference>
<feature type="DNA-binding region" description="OmpR/PhoB-type" evidence="2">
    <location>
        <begin position="69"/>
        <end position="166"/>
    </location>
</feature>
<dbReference type="OrthoDB" id="3471838at2"/>
<dbReference type="RefSeq" id="WP_073489619.1">
    <property type="nucleotide sequence ID" value="NZ_FQVN01000015.1"/>
</dbReference>
<accession>A0A1M5NCZ7</accession>
<dbReference type="InterPro" id="IPR001867">
    <property type="entry name" value="OmpR/PhoB-type_DNA-bd"/>
</dbReference>
<gene>
    <name evidence="4" type="ORF">SAMN05444320_11595</name>
</gene>